<proteinExistence type="predicted"/>
<feature type="transmembrane region" description="Helical" evidence="1">
    <location>
        <begin position="62"/>
        <end position="83"/>
    </location>
</feature>
<sequence>MARVGTPILRFALIGFLYGVFMANTVMSDLGWGSVGKLGADTPSPSPTAGDGGSAATGLRPLLAATALSATFVAFLLSCFLELF</sequence>
<dbReference type="EMBL" id="PGOL01000824">
    <property type="protein sequence ID" value="PKI64384.1"/>
    <property type="molecule type" value="Genomic_DNA"/>
</dbReference>
<keyword evidence="1" id="KW-0472">Membrane</keyword>
<reference evidence="2" key="2">
    <citation type="submission" date="2017-06" db="EMBL/GenBank/DDBJ databases">
        <title>The pomegranate genome and the genomics of punicalagin biosynthesis.</title>
        <authorList>
            <person name="Xu C."/>
        </authorList>
    </citation>
    <scope>NUCLEOTIDE SEQUENCE [LARGE SCALE GENOMIC DNA]</scope>
    <source>
        <tissue evidence="2">Fresh leaf</tissue>
    </source>
</reference>
<dbReference type="AlphaFoldDB" id="A0A218WIC6"/>
<name>A0A218WIC6_PUNGR</name>
<evidence type="ECO:0000313" key="2">
    <source>
        <dbReference type="EMBL" id="OWM72229.1"/>
    </source>
</evidence>
<evidence type="ECO:0000313" key="3">
    <source>
        <dbReference type="EMBL" id="PKI64384.1"/>
    </source>
</evidence>
<protein>
    <submittedName>
        <fullName evidence="2">Uncharacterized protein</fullName>
    </submittedName>
</protein>
<keyword evidence="1" id="KW-1133">Transmembrane helix</keyword>
<comment type="caution">
    <text evidence="2">The sequence shown here is derived from an EMBL/GenBank/DDBJ whole genome shotgun (WGS) entry which is preliminary data.</text>
</comment>
<gene>
    <name evidence="2" type="ORF">CDL15_Pgr018114</name>
    <name evidence="3" type="ORF">CRG98_015244</name>
</gene>
<dbReference type="Proteomes" id="UP000233551">
    <property type="component" value="Unassembled WGS sequence"/>
</dbReference>
<accession>A0A218WIC6</accession>
<evidence type="ECO:0000256" key="1">
    <source>
        <dbReference type="SAM" id="Phobius"/>
    </source>
</evidence>
<reference evidence="3 5" key="3">
    <citation type="submission" date="2017-11" db="EMBL/GenBank/DDBJ databases">
        <title>De-novo sequencing of pomegranate (Punica granatum L.) genome.</title>
        <authorList>
            <person name="Akparov Z."/>
            <person name="Amiraslanov A."/>
            <person name="Hajiyeva S."/>
            <person name="Abbasov M."/>
            <person name="Kaur K."/>
            <person name="Hamwieh A."/>
            <person name="Solovyev V."/>
            <person name="Salamov A."/>
            <person name="Braich B."/>
            <person name="Kosarev P."/>
            <person name="Mahmoud A."/>
            <person name="Hajiyev E."/>
            <person name="Babayeva S."/>
            <person name="Izzatullayeva V."/>
            <person name="Mammadov A."/>
            <person name="Mammadov A."/>
            <person name="Sharifova S."/>
            <person name="Ojaghi J."/>
            <person name="Eynullazada K."/>
            <person name="Bayramov B."/>
            <person name="Abdulazimova A."/>
            <person name="Shahmuradov I."/>
        </authorList>
    </citation>
    <scope>NUCLEOTIDE SEQUENCE [LARGE SCALE GENOMIC DNA]</scope>
    <source>
        <strain evidence="3">AG2017</strain>
        <strain evidence="5">cv. AG2017</strain>
        <tissue evidence="3">Leaf</tissue>
    </source>
</reference>
<dbReference type="Proteomes" id="UP000197138">
    <property type="component" value="Unassembled WGS sequence"/>
</dbReference>
<evidence type="ECO:0000313" key="4">
    <source>
        <dbReference type="Proteomes" id="UP000197138"/>
    </source>
</evidence>
<organism evidence="2 4">
    <name type="scientific">Punica granatum</name>
    <name type="common">Pomegranate</name>
    <dbReference type="NCBI Taxonomy" id="22663"/>
    <lineage>
        <taxon>Eukaryota</taxon>
        <taxon>Viridiplantae</taxon>
        <taxon>Streptophyta</taxon>
        <taxon>Embryophyta</taxon>
        <taxon>Tracheophyta</taxon>
        <taxon>Spermatophyta</taxon>
        <taxon>Magnoliopsida</taxon>
        <taxon>eudicotyledons</taxon>
        <taxon>Gunneridae</taxon>
        <taxon>Pentapetalae</taxon>
        <taxon>rosids</taxon>
        <taxon>malvids</taxon>
        <taxon>Myrtales</taxon>
        <taxon>Lythraceae</taxon>
        <taxon>Punica</taxon>
    </lineage>
</organism>
<evidence type="ECO:0000313" key="5">
    <source>
        <dbReference type="Proteomes" id="UP000233551"/>
    </source>
</evidence>
<keyword evidence="5" id="KW-1185">Reference proteome</keyword>
<reference evidence="4" key="1">
    <citation type="journal article" date="2017" name="Plant J.">
        <title>The pomegranate (Punica granatum L.) genome and the genomics of punicalagin biosynthesis.</title>
        <authorList>
            <person name="Qin G."/>
            <person name="Xu C."/>
            <person name="Ming R."/>
            <person name="Tang H."/>
            <person name="Guyot R."/>
            <person name="Kramer E.M."/>
            <person name="Hu Y."/>
            <person name="Yi X."/>
            <person name="Qi Y."/>
            <person name="Xu X."/>
            <person name="Gao Z."/>
            <person name="Pan H."/>
            <person name="Jian J."/>
            <person name="Tian Y."/>
            <person name="Yue Z."/>
            <person name="Xu Y."/>
        </authorList>
    </citation>
    <scope>NUCLEOTIDE SEQUENCE [LARGE SCALE GENOMIC DNA]</scope>
    <source>
        <strain evidence="4">cv. Dabenzi</strain>
    </source>
</reference>
<keyword evidence="1" id="KW-0812">Transmembrane</keyword>
<dbReference type="EMBL" id="MTKT01004293">
    <property type="protein sequence ID" value="OWM72229.1"/>
    <property type="molecule type" value="Genomic_DNA"/>
</dbReference>
<feature type="transmembrane region" description="Helical" evidence="1">
    <location>
        <begin position="7"/>
        <end position="27"/>
    </location>
</feature>